<sequence>MILNEIKLTDFRNYDSLSLAFHPKLNIFIGHNAQGKTNLLEAIYFLSLAKSHRTSKDRELIRFGAEDAYINGTITTANSTLPLSIGIAKGGKRAKVNHLEVAKLSQYIGHLNTVLFAPEDLNIVKGSPQVRRKFINMECGQISKVYLNHLSDYNKVLAQKNQYLKSRNVDQIMIEVLNDQLAHHASLIILKREQFISTIERHASRIHADISNGRETLNVVYNPNIKYESDNPEDLKSEISALLAESLDKEIDRGTSLVGPHRDDIGFTINDFDVQTYGSQGQQRSTALSVKLAELELIKEEVGEYPVLLLDDVLSELDEVRQAHLLTSIRNRVQTFVTTTSISDINHQIMDDMQLFEIENGKIKIDE</sequence>
<keyword evidence="11 13" id="KW-0742">SOS response</keyword>
<dbReference type="HOGENOM" id="CLU_040267_0_1_9"/>
<dbReference type="NCBIfam" id="TIGR00611">
    <property type="entry name" value="recf"/>
    <property type="match status" value="1"/>
</dbReference>
<dbReference type="eggNOG" id="COG1195">
    <property type="taxonomic scope" value="Bacteria"/>
</dbReference>
<evidence type="ECO:0000256" key="4">
    <source>
        <dbReference type="ARBA" id="ARBA00022490"/>
    </source>
</evidence>
<keyword evidence="7 13" id="KW-0227">DNA damage</keyword>
<feature type="binding site" evidence="13">
    <location>
        <begin position="30"/>
        <end position="37"/>
    </location>
    <ligand>
        <name>ATP</name>
        <dbReference type="ChEBI" id="CHEBI:30616"/>
    </ligand>
</feature>
<dbReference type="FunFam" id="1.20.1050.90:FF:000002">
    <property type="entry name" value="DNA replication and repair protein RecF"/>
    <property type="match status" value="1"/>
</dbReference>
<dbReference type="Gene3D" id="1.20.1050.90">
    <property type="entry name" value="RecF/RecN/SMC, N-terminal domain"/>
    <property type="match status" value="1"/>
</dbReference>
<keyword evidence="6 13" id="KW-0547">Nucleotide-binding</keyword>
<dbReference type="GO" id="GO:0009432">
    <property type="term" value="P:SOS response"/>
    <property type="evidence" value="ECO:0007669"/>
    <property type="project" value="UniProtKB-UniRule"/>
</dbReference>
<evidence type="ECO:0000256" key="5">
    <source>
        <dbReference type="ARBA" id="ARBA00022705"/>
    </source>
</evidence>
<proteinExistence type="inferred from homology"/>
<keyword evidence="9 13" id="KW-0238">DNA-binding</keyword>
<dbReference type="AlphaFoldDB" id="A0A078M7M9"/>
<dbReference type="GO" id="GO:0006302">
    <property type="term" value="P:double-strand break repair"/>
    <property type="evidence" value="ECO:0007669"/>
    <property type="project" value="TreeGrafter"/>
</dbReference>
<evidence type="ECO:0000256" key="1">
    <source>
        <dbReference type="ARBA" id="ARBA00004496"/>
    </source>
</evidence>
<comment type="subcellular location">
    <subcellularLocation>
        <location evidence="1 13 14">Cytoplasm</location>
    </subcellularLocation>
</comment>
<dbReference type="PANTHER" id="PTHR32182">
    <property type="entry name" value="DNA REPLICATION AND REPAIR PROTEIN RECF"/>
    <property type="match status" value="1"/>
</dbReference>
<keyword evidence="4 13" id="KW-0963">Cytoplasm</keyword>
<evidence type="ECO:0000256" key="6">
    <source>
        <dbReference type="ARBA" id="ARBA00022741"/>
    </source>
</evidence>
<dbReference type="InterPro" id="IPR003395">
    <property type="entry name" value="RecF/RecN/SMC_N"/>
</dbReference>
<dbReference type="InterPro" id="IPR027417">
    <property type="entry name" value="P-loop_NTPase"/>
</dbReference>
<dbReference type="HAMAP" id="MF_00365">
    <property type="entry name" value="RecF"/>
    <property type="match status" value="1"/>
</dbReference>
<keyword evidence="10 13" id="KW-0234">DNA repair</keyword>
<evidence type="ECO:0000256" key="12">
    <source>
        <dbReference type="ARBA" id="ARBA00025401"/>
    </source>
</evidence>
<gene>
    <name evidence="13 16" type="primary">recF</name>
    <name evidence="16" type="ORF">BN1048_01656</name>
</gene>
<evidence type="ECO:0000256" key="14">
    <source>
        <dbReference type="RuleBase" id="RU000578"/>
    </source>
</evidence>
<evidence type="ECO:0000259" key="15">
    <source>
        <dbReference type="Pfam" id="PF02463"/>
    </source>
</evidence>
<dbReference type="InterPro" id="IPR018078">
    <property type="entry name" value="DNA-binding_RecF_CS"/>
</dbReference>
<evidence type="ECO:0000256" key="10">
    <source>
        <dbReference type="ARBA" id="ARBA00023204"/>
    </source>
</evidence>
<dbReference type="Pfam" id="PF02463">
    <property type="entry name" value="SMC_N"/>
    <property type="match status" value="1"/>
</dbReference>
<evidence type="ECO:0000256" key="9">
    <source>
        <dbReference type="ARBA" id="ARBA00023125"/>
    </source>
</evidence>
<dbReference type="STRING" id="1461582.BN1048_01656"/>
<dbReference type="SUPFAM" id="SSF52540">
    <property type="entry name" value="P-loop containing nucleoside triphosphate hydrolases"/>
    <property type="match status" value="1"/>
</dbReference>
<dbReference type="PANTHER" id="PTHR32182:SF0">
    <property type="entry name" value="DNA REPLICATION AND REPAIR PROTEIN RECF"/>
    <property type="match status" value="1"/>
</dbReference>
<dbReference type="InterPro" id="IPR042174">
    <property type="entry name" value="RecF_2"/>
</dbReference>
<evidence type="ECO:0000256" key="13">
    <source>
        <dbReference type="HAMAP-Rule" id="MF_00365"/>
    </source>
</evidence>
<keyword evidence="8 13" id="KW-0067">ATP-binding</keyword>
<organism evidence="16 17">
    <name type="scientific">Jeotgalicoccus saudimassiliensis</name>
    <dbReference type="NCBI Taxonomy" id="1461582"/>
    <lineage>
        <taxon>Bacteria</taxon>
        <taxon>Bacillati</taxon>
        <taxon>Bacillota</taxon>
        <taxon>Bacilli</taxon>
        <taxon>Bacillales</taxon>
        <taxon>Staphylococcaceae</taxon>
        <taxon>Jeotgalicoccus</taxon>
    </lineage>
</organism>
<accession>A0A078M7M9</accession>
<dbReference type="PROSITE" id="PS00617">
    <property type="entry name" value="RECF_1"/>
    <property type="match status" value="1"/>
</dbReference>
<evidence type="ECO:0000256" key="7">
    <source>
        <dbReference type="ARBA" id="ARBA00022763"/>
    </source>
</evidence>
<comment type="function">
    <text evidence="12 13 14">The RecF protein is involved in DNA metabolism; it is required for DNA replication and normal SOS inducibility. RecF binds preferentially to single-stranded, linear DNA. It also seems to bind ATP.</text>
</comment>
<evidence type="ECO:0000256" key="2">
    <source>
        <dbReference type="ARBA" id="ARBA00008016"/>
    </source>
</evidence>
<dbReference type="Gene3D" id="3.40.50.300">
    <property type="entry name" value="P-loop containing nucleotide triphosphate hydrolases"/>
    <property type="match status" value="1"/>
</dbReference>
<dbReference type="EMBL" id="CCSE01000001">
    <property type="protein sequence ID" value="CEA02260.1"/>
    <property type="molecule type" value="Genomic_DNA"/>
</dbReference>
<dbReference type="GO" id="GO:0005737">
    <property type="term" value="C:cytoplasm"/>
    <property type="evidence" value="ECO:0007669"/>
    <property type="project" value="UniProtKB-SubCell"/>
</dbReference>
<dbReference type="RefSeq" id="WP_035810188.1">
    <property type="nucleotide sequence ID" value="NZ_CCSE01000001.1"/>
</dbReference>
<name>A0A078M7M9_9STAP</name>
<protein>
    <recommendedName>
        <fullName evidence="3 13">DNA replication and repair protein RecF</fullName>
    </recommendedName>
</protein>
<dbReference type="GO" id="GO:0005524">
    <property type="term" value="F:ATP binding"/>
    <property type="evidence" value="ECO:0007669"/>
    <property type="project" value="UniProtKB-UniRule"/>
</dbReference>
<dbReference type="InterPro" id="IPR001238">
    <property type="entry name" value="DNA-binding_RecF"/>
</dbReference>
<evidence type="ECO:0000313" key="16">
    <source>
        <dbReference type="EMBL" id="CEA02260.1"/>
    </source>
</evidence>
<keyword evidence="17" id="KW-1185">Reference proteome</keyword>
<dbReference type="PROSITE" id="PS00618">
    <property type="entry name" value="RECF_2"/>
    <property type="match status" value="1"/>
</dbReference>
<comment type="similarity">
    <text evidence="2 13 14">Belongs to the RecF family.</text>
</comment>
<feature type="domain" description="RecF/RecN/SMC N-terminal" evidence="15">
    <location>
        <begin position="3"/>
        <end position="342"/>
    </location>
</feature>
<keyword evidence="5 13" id="KW-0235">DNA replication</keyword>
<dbReference type="GO" id="GO:0003697">
    <property type="term" value="F:single-stranded DNA binding"/>
    <property type="evidence" value="ECO:0007669"/>
    <property type="project" value="UniProtKB-UniRule"/>
</dbReference>
<dbReference type="CDD" id="cd03242">
    <property type="entry name" value="ABC_RecF"/>
    <property type="match status" value="1"/>
</dbReference>
<evidence type="ECO:0000256" key="11">
    <source>
        <dbReference type="ARBA" id="ARBA00023236"/>
    </source>
</evidence>
<evidence type="ECO:0000256" key="8">
    <source>
        <dbReference type="ARBA" id="ARBA00022840"/>
    </source>
</evidence>
<evidence type="ECO:0000313" key="17">
    <source>
        <dbReference type="Proteomes" id="UP000044136"/>
    </source>
</evidence>
<evidence type="ECO:0000256" key="3">
    <source>
        <dbReference type="ARBA" id="ARBA00020170"/>
    </source>
</evidence>
<reference evidence="16 17" key="1">
    <citation type="submission" date="2014-07" db="EMBL/GenBank/DDBJ databases">
        <authorList>
            <person name="Urmite Genomes Urmite Genomes"/>
        </authorList>
    </citation>
    <scope>NUCLEOTIDE SEQUENCE [LARGE SCALE GENOMIC DNA]</scope>
    <source>
        <strain evidence="16 17">13MG44_air</strain>
    </source>
</reference>
<dbReference type="Proteomes" id="UP000044136">
    <property type="component" value="Unassembled WGS sequence"/>
</dbReference>
<dbReference type="OrthoDB" id="9803889at2"/>
<dbReference type="GO" id="GO:0006260">
    <property type="term" value="P:DNA replication"/>
    <property type="evidence" value="ECO:0007669"/>
    <property type="project" value="UniProtKB-UniRule"/>
</dbReference>
<dbReference type="GO" id="GO:0000731">
    <property type="term" value="P:DNA synthesis involved in DNA repair"/>
    <property type="evidence" value="ECO:0007669"/>
    <property type="project" value="TreeGrafter"/>
</dbReference>